<evidence type="ECO:0000313" key="3">
    <source>
        <dbReference type="Proteomes" id="UP000745764"/>
    </source>
</evidence>
<feature type="region of interest" description="Disordered" evidence="1">
    <location>
        <begin position="1"/>
        <end position="40"/>
    </location>
</feature>
<dbReference type="PANTHER" id="PTHR42057">
    <property type="entry name" value="F-BOX DOMAIN PROTEIN (AFU_ORTHOLOGUE AFUA_4G00200)"/>
    <property type="match status" value="1"/>
</dbReference>
<gene>
    <name evidence="2" type="ORF">AWRI4620_LOCUS9001</name>
</gene>
<evidence type="ECO:0000256" key="1">
    <source>
        <dbReference type="SAM" id="MobiDB-lite"/>
    </source>
</evidence>
<dbReference type="AlphaFoldDB" id="A0A9N8KRJ2"/>
<organism evidence="2 3">
    <name type="scientific">Aureobasidium uvarum</name>
    <dbReference type="NCBI Taxonomy" id="2773716"/>
    <lineage>
        <taxon>Eukaryota</taxon>
        <taxon>Fungi</taxon>
        <taxon>Dikarya</taxon>
        <taxon>Ascomycota</taxon>
        <taxon>Pezizomycotina</taxon>
        <taxon>Dothideomycetes</taxon>
        <taxon>Dothideomycetidae</taxon>
        <taxon>Dothideales</taxon>
        <taxon>Saccotheciaceae</taxon>
        <taxon>Aureobasidium</taxon>
    </lineage>
</organism>
<reference evidence="2" key="1">
    <citation type="submission" date="2020-06" db="EMBL/GenBank/DDBJ databases">
        <authorList>
            <person name="Onetto C."/>
        </authorList>
    </citation>
    <scope>NUCLEOTIDE SEQUENCE</scope>
</reference>
<keyword evidence="3" id="KW-1185">Reference proteome</keyword>
<dbReference type="InterPro" id="IPR032675">
    <property type="entry name" value="LRR_dom_sf"/>
</dbReference>
<name>A0A9N8KRJ2_9PEZI</name>
<dbReference type="Proteomes" id="UP000745764">
    <property type="component" value="Unassembled WGS sequence"/>
</dbReference>
<dbReference type="EMBL" id="CAINUL010000018">
    <property type="protein sequence ID" value="CAD0114746.1"/>
    <property type="molecule type" value="Genomic_DNA"/>
</dbReference>
<dbReference type="OrthoDB" id="3140657at2759"/>
<accession>A0A9N8KRJ2</accession>
<evidence type="ECO:0000313" key="2">
    <source>
        <dbReference type="EMBL" id="CAD0114746.1"/>
    </source>
</evidence>
<protein>
    <recommendedName>
        <fullName evidence="4">F-box domain-containing protein</fullName>
    </recommendedName>
</protein>
<feature type="compositionally biased region" description="Polar residues" evidence="1">
    <location>
        <begin position="1"/>
        <end position="19"/>
    </location>
</feature>
<proteinExistence type="predicted"/>
<evidence type="ECO:0008006" key="4">
    <source>
        <dbReference type="Google" id="ProtNLM"/>
    </source>
</evidence>
<dbReference type="Gene3D" id="3.80.10.10">
    <property type="entry name" value="Ribonuclease Inhibitor"/>
    <property type="match status" value="1"/>
</dbReference>
<comment type="caution">
    <text evidence="2">The sequence shown here is derived from an EMBL/GenBank/DDBJ whole genome shotgun (WGS) entry which is preliminary data.</text>
</comment>
<sequence length="492" mass="55703">MDIIQQQATPPPEKSSSSGKAPDHHPAISQPPAAGSYYQPPEISTVSHFDQLPLELLRIVAQEVDDHGGCNATKSLRCVSRRCADVCTGLVFRSSTLLLRPKSINNLRSLLEKPNLYSVVTQLTIDTAEYTDTCMDTYDWEYRDEELLQSFLAVLKKLGRLANLRSVTLECSSECVGPQQRRHWWARNVPESIKFRTDVLQSLFAGLSSNYAMPKLDHLCIENLQGCGNEVVARSRDFRAVMSRIRRLELQITTEDVDGDGSLPANLGKKELHSFFGKRLVQEWLEPIRNNLTHLKLYSRDMYFGYLPKCHLPTFPALRSLMLGGMSFSHDEQLNWILAHSSTLEELVLDNCPIVIGVRIPSTLDSNNYPIEPLFNSSTTGSILSPSSFVYPARWHHYFSRFATELIKLRSIRCGFGDWYDNTAFPKSKELGTGLWAQRYRILDDGSWRKPPFEDGSYDGSWSEPPVYPDCTDEDWITLCEVKTAIALRIGG</sequence>
<dbReference type="PANTHER" id="PTHR42057:SF2">
    <property type="entry name" value="F-BOX DOMAIN PROTEIN (AFU_ORTHOLOGUE AFUA_4G00200)-RELATED"/>
    <property type="match status" value="1"/>
</dbReference>
<dbReference type="SUPFAM" id="SSF52047">
    <property type="entry name" value="RNI-like"/>
    <property type="match status" value="1"/>
</dbReference>